<dbReference type="EMBL" id="RKQP01000001">
    <property type="protein sequence ID" value="RPE85676.1"/>
    <property type="molecule type" value="Genomic_DNA"/>
</dbReference>
<dbReference type="PROSITE" id="PS51257">
    <property type="entry name" value="PROKAR_LIPOPROTEIN"/>
    <property type="match status" value="1"/>
</dbReference>
<proteinExistence type="predicted"/>
<dbReference type="OrthoDB" id="6050091at2"/>
<evidence type="ECO:0000313" key="1">
    <source>
        <dbReference type="EMBL" id="RPE85676.1"/>
    </source>
</evidence>
<keyword evidence="2" id="KW-1185">Reference proteome</keyword>
<comment type="caution">
    <text evidence="1">The sequence shown here is derived from an EMBL/GenBank/DDBJ whole genome shotgun (WGS) entry which is preliminary data.</text>
</comment>
<sequence>MKKLLAFIFIGSIGLLLTACSGQVITTSSYVPQNYVRVDTSVNIGKFSYVPETLGIAKSNQIENTAIGSFIIDTPIAELAKKTTALELHHSGVDLGNGKITLEGKVKKFKVDDIGINVDWLYQINYKILKSKDNSVLLDKDYTATMRTSKFIASLSEVSAFINKILSLGFDKFINDYDARKAFEQK</sequence>
<accession>A0A3N4VRF7</accession>
<evidence type="ECO:0000313" key="2">
    <source>
        <dbReference type="Proteomes" id="UP000281691"/>
    </source>
</evidence>
<organism evidence="1 2">
    <name type="scientific">Vespertiliibacter pulmonis</name>
    <dbReference type="NCBI Taxonomy" id="1443036"/>
    <lineage>
        <taxon>Bacteria</taxon>
        <taxon>Pseudomonadati</taxon>
        <taxon>Pseudomonadota</taxon>
        <taxon>Gammaproteobacteria</taxon>
        <taxon>Pasteurellales</taxon>
        <taxon>Pasteurellaceae</taxon>
        <taxon>Vespertiliibacter</taxon>
    </lineage>
</organism>
<reference evidence="1 2" key="1">
    <citation type="submission" date="2018-11" db="EMBL/GenBank/DDBJ databases">
        <title>Genomic Encyclopedia of Type Strains, Phase IV (KMG-IV): sequencing the most valuable type-strain genomes for metagenomic binning, comparative biology and taxonomic classification.</title>
        <authorList>
            <person name="Goeker M."/>
        </authorList>
    </citation>
    <scope>NUCLEOTIDE SEQUENCE [LARGE SCALE GENOMIC DNA]</scope>
    <source>
        <strain evidence="1 2">DSM 27238</strain>
    </source>
</reference>
<dbReference type="RefSeq" id="WP_124210262.1">
    <property type="nucleotide sequence ID" value="NZ_CP016615.1"/>
</dbReference>
<dbReference type="Proteomes" id="UP000281691">
    <property type="component" value="Unassembled WGS sequence"/>
</dbReference>
<protein>
    <submittedName>
        <fullName evidence="1">Putative lipoprotein</fullName>
    </submittedName>
</protein>
<keyword evidence="1" id="KW-0449">Lipoprotein</keyword>
<name>A0A3N4VRF7_9PAST</name>
<dbReference type="AlphaFoldDB" id="A0A3N4VRF7"/>
<gene>
    <name evidence="1" type="ORF">EDC46_0054</name>
</gene>